<proteinExistence type="predicted"/>
<evidence type="ECO:0000313" key="2">
    <source>
        <dbReference type="Proteomes" id="UP000735592"/>
    </source>
</evidence>
<evidence type="ECO:0000313" key="1">
    <source>
        <dbReference type="EMBL" id="MTW32879.1"/>
    </source>
</evidence>
<dbReference type="SUPFAM" id="SSF52172">
    <property type="entry name" value="CheY-like"/>
    <property type="match status" value="1"/>
</dbReference>
<dbReference type="Gene3D" id="3.40.50.2300">
    <property type="match status" value="1"/>
</dbReference>
<sequence>MSRFMTDQQAAEIEWSLLEQPELGIVAEVPRVLLIDADADAVLVLTALLVPENQVCVADTRAAALSLLQQDSFALVVLDPAVPDPDAETEGLADVPPPDLLALVRQHHGEAPLLLYSARAPHTIVGARGLTYLAKPWSTPRQLWHAISELLGSGAVLRSAAGAGKENSALV</sequence>
<accession>A0ABW9SR81</accession>
<dbReference type="EMBL" id="WNKW01000002">
    <property type="protein sequence ID" value="MTW32879.1"/>
    <property type="molecule type" value="Genomic_DNA"/>
</dbReference>
<keyword evidence="2" id="KW-1185">Reference proteome</keyword>
<organism evidence="1 2">
    <name type="scientific">Pseudoduganella danionis</name>
    <dbReference type="NCBI Taxonomy" id="1890295"/>
    <lineage>
        <taxon>Bacteria</taxon>
        <taxon>Pseudomonadati</taxon>
        <taxon>Pseudomonadota</taxon>
        <taxon>Betaproteobacteria</taxon>
        <taxon>Burkholderiales</taxon>
        <taxon>Oxalobacteraceae</taxon>
        <taxon>Telluria group</taxon>
        <taxon>Pseudoduganella</taxon>
    </lineage>
</organism>
<dbReference type="Proteomes" id="UP000735592">
    <property type="component" value="Unassembled WGS sequence"/>
</dbReference>
<dbReference type="RefSeq" id="WP_155434268.1">
    <property type="nucleotide sequence ID" value="NZ_JBHTEP010000004.1"/>
</dbReference>
<comment type="caution">
    <text evidence="1">The sequence shown here is derived from an EMBL/GenBank/DDBJ whole genome shotgun (WGS) entry which is preliminary data.</text>
</comment>
<reference evidence="1 2" key="1">
    <citation type="submission" date="2019-11" db="EMBL/GenBank/DDBJ databases">
        <title>Type strains purchased from KCTC, JCM and DSMZ.</title>
        <authorList>
            <person name="Lu H."/>
        </authorList>
    </citation>
    <scope>NUCLEOTIDE SEQUENCE [LARGE SCALE GENOMIC DNA]</scope>
    <source>
        <strain evidence="1 2">DSM 103461</strain>
    </source>
</reference>
<gene>
    <name evidence="1" type="ORF">GM655_08580</name>
</gene>
<dbReference type="InterPro" id="IPR011006">
    <property type="entry name" value="CheY-like_superfamily"/>
</dbReference>
<name>A0ABW9SR81_9BURK</name>
<protein>
    <submittedName>
        <fullName evidence="1">Response regulator</fullName>
    </submittedName>
</protein>